<dbReference type="EMBL" id="JAGQKZ010000003">
    <property type="protein sequence ID" value="MCA9391723.1"/>
    <property type="molecule type" value="Genomic_DNA"/>
</dbReference>
<protein>
    <recommendedName>
        <fullName evidence="4">Bacterial Ig domain-containing protein</fullName>
    </recommendedName>
</protein>
<reference evidence="2" key="2">
    <citation type="journal article" date="2021" name="Microbiome">
        <title>Successional dynamics and alternative stable states in a saline activated sludge microbial community over 9 years.</title>
        <authorList>
            <person name="Wang Y."/>
            <person name="Ye J."/>
            <person name="Ju F."/>
            <person name="Liu L."/>
            <person name="Boyd J.A."/>
            <person name="Deng Y."/>
            <person name="Parks D.H."/>
            <person name="Jiang X."/>
            <person name="Yin X."/>
            <person name="Woodcroft B.J."/>
            <person name="Tyson G.W."/>
            <person name="Hugenholtz P."/>
            <person name="Polz M.F."/>
            <person name="Zhang T."/>
        </authorList>
    </citation>
    <scope>NUCLEOTIDE SEQUENCE</scope>
    <source>
        <strain evidence="2">HKST-UBA03</strain>
    </source>
</reference>
<organism evidence="2 3">
    <name type="scientific">candidate division WWE3 bacterium</name>
    <dbReference type="NCBI Taxonomy" id="2053526"/>
    <lineage>
        <taxon>Bacteria</taxon>
        <taxon>Katanobacteria</taxon>
    </lineage>
</organism>
<comment type="caution">
    <text evidence="2">The sequence shown here is derived from an EMBL/GenBank/DDBJ whole genome shotgun (WGS) entry which is preliminary data.</text>
</comment>
<gene>
    <name evidence="2" type="ORF">KC614_00775</name>
</gene>
<feature type="transmembrane region" description="Helical" evidence="1">
    <location>
        <begin position="6"/>
        <end position="26"/>
    </location>
</feature>
<keyword evidence="1" id="KW-0812">Transmembrane</keyword>
<keyword evidence="1" id="KW-1133">Transmembrane helix</keyword>
<accession>A0A955RRN0</accession>
<evidence type="ECO:0000256" key="1">
    <source>
        <dbReference type="SAM" id="Phobius"/>
    </source>
</evidence>
<evidence type="ECO:0008006" key="4">
    <source>
        <dbReference type="Google" id="ProtNLM"/>
    </source>
</evidence>
<keyword evidence="1" id="KW-0472">Membrane</keyword>
<reference evidence="2" key="1">
    <citation type="submission" date="2020-04" db="EMBL/GenBank/DDBJ databases">
        <authorList>
            <person name="Zhang T."/>
        </authorList>
    </citation>
    <scope>NUCLEOTIDE SEQUENCE</scope>
    <source>
        <strain evidence="2">HKST-UBA03</strain>
    </source>
</reference>
<evidence type="ECO:0000313" key="2">
    <source>
        <dbReference type="EMBL" id="MCA9391723.1"/>
    </source>
</evidence>
<dbReference type="AlphaFoldDB" id="A0A955RRN0"/>
<evidence type="ECO:0000313" key="3">
    <source>
        <dbReference type="Proteomes" id="UP000751518"/>
    </source>
</evidence>
<name>A0A955RRN0_UNCKA</name>
<dbReference type="Proteomes" id="UP000751518">
    <property type="component" value="Unassembled WGS sequence"/>
</dbReference>
<proteinExistence type="predicted"/>
<sequence length="320" mass="35883">MKKLLLIAGVVFGFTLLMFTGIMVYFSKYAGVGNTGEAVDGDVLADRQVLLVTPIPRSQDDLEIFAPYHREVVDTVSTSIRGRVEGSSVALITFNDGDDLLVNTDDEGIFETYFQLEDGVNQIALLALDDKDRVFTKEEVVGMYPQLSGQKIHFGLLGEVRNYSPETRVIKLTTPDDLLEIVTNDQTLFYNVNVDGSIQRTSFESIDNTKLIGVIGTDGAGGSYLAKEVRIKNYAYNFYGQIVEYDGNEMVVRRLNKAESTVIIKTDSAFREWTVDDKLAKLSQGNLRIGDYVYINAYILPKESRSRFYLNRLLLLSEIN</sequence>